<proteinExistence type="predicted"/>
<evidence type="ECO:0000313" key="2">
    <source>
        <dbReference type="EMBL" id="SDN62968.1"/>
    </source>
</evidence>
<dbReference type="RefSeq" id="WP_084314339.1">
    <property type="nucleotide sequence ID" value="NZ_FNIJ01000004.1"/>
</dbReference>
<feature type="domain" description="Glycosyl hydrolase family 13 catalytic" evidence="1">
    <location>
        <begin position="12"/>
        <end position="503"/>
    </location>
</feature>
<reference evidence="3" key="1">
    <citation type="submission" date="2016-10" db="EMBL/GenBank/DDBJ databases">
        <authorList>
            <person name="Varghese N."/>
            <person name="Submissions S."/>
        </authorList>
    </citation>
    <scope>NUCLEOTIDE SEQUENCE [LARGE SCALE GENOMIC DNA]</scope>
    <source>
        <strain evidence="3">JCM 21621</strain>
    </source>
</reference>
<dbReference type="GO" id="GO:0047470">
    <property type="term" value="F:(1,4)-alpha-D-glucan 1-alpha-D-glucosylmutase activity"/>
    <property type="evidence" value="ECO:0007669"/>
    <property type="project" value="TreeGrafter"/>
</dbReference>
<dbReference type="InterPro" id="IPR012767">
    <property type="entry name" value="Trehalose_TreY"/>
</dbReference>
<dbReference type="STRING" id="198616.SAMN05216193_10469"/>
<dbReference type="OrthoDB" id="9761577at2"/>
<dbReference type="EMBL" id="FNIJ01000004">
    <property type="protein sequence ID" value="SDN62968.1"/>
    <property type="molecule type" value="Genomic_DNA"/>
</dbReference>
<gene>
    <name evidence="2" type="ORF">SAMN05216193_10469</name>
</gene>
<dbReference type="GO" id="GO:0030980">
    <property type="term" value="P:alpha-glucan catabolic process"/>
    <property type="evidence" value="ECO:0007669"/>
    <property type="project" value="TreeGrafter"/>
</dbReference>
<name>A0A1H0CYN9_9PSED</name>
<dbReference type="CDD" id="cd11336">
    <property type="entry name" value="AmyAc_MTSase"/>
    <property type="match status" value="1"/>
</dbReference>
<dbReference type="InterPro" id="IPR017853">
    <property type="entry name" value="GH"/>
</dbReference>
<dbReference type="SUPFAM" id="SSF51445">
    <property type="entry name" value="(Trans)glycosidases"/>
    <property type="match status" value="1"/>
</dbReference>
<dbReference type="Pfam" id="PF00128">
    <property type="entry name" value="Alpha-amylase"/>
    <property type="match status" value="1"/>
</dbReference>
<dbReference type="PANTHER" id="PTHR10357">
    <property type="entry name" value="ALPHA-AMYLASE FAMILY MEMBER"/>
    <property type="match status" value="1"/>
</dbReference>
<accession>A0A1H0CYN9</accession>
<evidence type="ECO:0000313" key="3">
    <source>
        <dbReference type="Proteomes" id="UP000242957"/>
    </source>
</evidence>
<keyword evidence="3" id="KW-1185">Reference proteome</keyword>
<organism evidence="2 3">
    <name type="scientific">Pseudomonas jinjuensis</name>
    <dbReference type="NCBI Taxonomy" id="198616"/>
    <lineage>
        <taxon>Bacteria</taxon>
        <taxon>Pseudomonadati</taxon>
        <taxon>Pseudomonadota</taxon>
        <taxon>Gammaproteobacteria</taxon>
        <taxon>Pseudomonadales</taxon>
        <taxon>Pseudomonadaceae</taxon>
        <taxon>Pseudomonas</taxon>
    </lineage>
</organism>
<dbReference type="PANTHER" id="PTHR10357:SF216">
    <property type="entry name" value="MALTOOLIGOSYL TREHALOSE SYNTHASE-RELATED"/>
    <property type="match status" value="1"/>
</dbReference>
<dbReference type="Gene3D" id="1.10.10.470">
    <property type="entry name" value="Maltooligosyl trehalose synthase, domain 4"/>
    <property type="match status" value="1"/>
</dbReference>
<dbReference type="InterPro" id="IPR013797">
    <property type="entry name" value="Maltooligo_trehalose_synth_4"/>
</dbReference>
<dbReference type="Gene3D" id="3.20.20.80">
    <property type="entry name" value="Glycosidases"/>
    <property type="match status" value="3"/>
</dbReference>
<dbReference type="SMART" id="SM00642">
    <property type="entry name" value="Aamy"/>
    <property type="match status" value="1"/>
</dbReference>
<protein>
    <submittedName>
        <fullName evidence="2">(1-&gt;4)-alpha-D-glucan 1-alpha-D-glucosylmutase</fullName>
    </submittedName>
</protein>
<dbReference type="NCBIfam" id="NF011086">
    <property type="entry name" value="PRK14511.1-3"/>
    <property type="match status" value="1"/>
</dbReference>
<evidence type="ECO:0000259" key="1">
    <source>
        <dbReference type="SMART" id="SM00642"/>
    </source>
</evidence>
<dbReference type="InterPro" id="IPR006047">
    <property type="entry name" value="GH13_cat_dom"/>
</dbReference>
<dbReference type="AlphaFoldDB" id="A0A1H0CYN9"/>
<dbReference type="NCBIfam" id="TIGR02401">
    <property type="entry name" value="trehalose_TreY"/>
    <property type="match status" value="1"/>
</dbReference>
<sequence>MTELRATLRLQFHAGFTLDDAVPLLDHFTALGVSHVYASPLLTAQPGSSHGYDVVDPTRINPELGGEPALRRLVAGLRERGMGLIVDLVSNHMGIGAANPWWQDVLEWGRASPYASFFDIHWHSADPLLRDQVLLPCLPDDYGEVLAGGAIGVHFDRGRGRFHVSLGALRFPLCPDSYDLLLNHGEDAELRRLAQRFAELAGNPQAREAAAALCEELAALLDEARLDAVLRPYRVAEGAHWWPLHQLLEIQHYRLANWRTAADDLNWRRFFDINELVGLRAERGDVFEASHGCLFRLIGEGLIDGLRIDHIDGLADPRHYCRRLRRRCDALAGRHLPIHVEKILGPGERLAGDWQVDGSTGYEFMNQVSLLQHDPLGELPLAGLWRRLSGRSERFADEIREARELVLQTSLAGDLESVALGLLQIARADVFSRDLPLGAIRRALFQLIAAFPVYRTYAGVLGRSAEDRRWFDEARREAEAHLGEADRRVLDWLDRWLGGEPLRDLPPGQLRRLRWRILARFQQLTSPAAAKAVEDTAFYRSAVSLARNEVGFDPQRFSAPAEAFHQACAERRDSFPDTLLAGATHDHKRGEDSRARLAVLSERAGWFAEALDSWRELAAPLRRMIDGQHAPSGGDEAILYQCLLGAWPMDLAPDDAPGLDAFHQRIAQWQRKALREARLRSDWSAPDEPYENACAAFVHALLLDAAGLPLRRALAEAANSLMPAGALNSLAQALLRYSVPGVPDLYQGCDFWDFSLVDPDNRRQPDFAARSRALQEGEPMPALLAAWRDGRIKQALIARALGLRKRHPALFREGDYQPLQLRGEQAGRLLAFARSHAGRSLLVVVPRLAAGLLGDQPLPQVPAQRWGDTELLLPAALAGRRFAGLFAGEEVQDEDGRLPIAEVLRNFPVNLLYSSE</sequence>
<dbReference type="GO" id="GO:0005992">
    <property type="term" value="P:trehalose biosynthetic process"/>
    <property type="evidence" value="ECO:0007669"/>
    <property type="project" value="TreeGrafter"/>
</dbReference>
<dbReference type="Proteomes" id="UP000242957">
    <property type="component" value="Unassembled WGS sequence"/>
</dbReference>